<keyword evidence="4" id="KW-1185">Reference proteome</keyword>
<dbReference type="Pfam" id="PF07690">
    <property type="entry name" value="MFS_1"/>
    <property type="match status" value="2"/>
</dbReference>
<evidence type="ECO:0000259" key="2">
    <source>
        <dbReference type="PROSITE" id="PS50850"/>
    </source>
</evidence>
<feature type="transmembrane region" description="Helical" evidence="1">
    <location>
        <begin position="68"/>
        <end position="90"/>
    </location>
</feature>
<evidence type="ECO:0000256" key="1">
    <source>
        <dbReference type="SAM" id="Phobius"/>
    </source>
</evidence>
<feature type="transmembrane region" description="Helical" evidence="1">
    <location>
        <begin position="150"/>
        <end position="170"/>
    </location>
</feature>
<dbReference type="RefSeq" id="WP_022542286.1">
    <property type="nucleotide sequence ID" value="NC_022521.1"/>
</dbReference>
<dbReference type="TCDB" id="2.A.1.2.98">
    <property type="family name" value="the major facilitator superfamily (mfs)"/>
</dbReference>
<dbReference type="InterPro" id="IPR036259">
    <property type="entry name" value="MFS_trans_sf"/>
</dbReference>
<name>U3TG55_9CREN</name>
<feature type="domain" description="Major facilitator superfamily (MFS) profile" evidence="2">
    <location>
        <begin position="32"/>
        <end position="409"/>
    </location>
</feature>
<evidence type="ECO:0000313" key="4">
    <source>
        <dbReference type="Proteomes" id="UP000016887"/>
    </source>
</evidence>
<dbReference type="STRING" id="1198449.ACAM_1551"/>
<dbReference type="PATRIC" id="fig|1198449.6.peg.1568"/>
<feature type="transmembrane region" description="Helical" evidence="1">
    <location>
        <begin position="32"/>
        <end position="56"/>
    </location>
</feature>
<keyword evidence="1" id="KW-0472">Membrane</keyword>
<dbReference type="InterPro" id="IPR020846">
    <property type="entry name" value="MFS_dom"/>
</dbReference>
<dbReference type="PANTHER" id="PTHR23518:SF2">
    <property type="entry name" value="MAJOR FACILITATOR SUPERFAMILY TRANSPORTER"/>
    <property type="match status" value="1"/>
</dbReference>
<evidence type="ECO:0000313" key="3">
    <source>
        <dbReference type="EMBL" id="BAN91020.1"/>
    </source>
</evidence>
<keyword evidence="1" id="KW-1133">Transmembrane helix</keyword>
<dbReference type="GO" id="GO:0022857">
    <property type="term" value="F:transmembrane transporter activity"/>
    <property type="evidence" value="ECO:0007669"/>
    <property type="project" value="InterPro"/>
</dbReference>
<feature type="transmembrane region" description="Helical" evidence="1">
    <location>
        <begin position="97"/>
        <end position="115"/>
    </location>
</feature>
<dbReference type="InterPro" id="IPR011701">
    <property type="entry name" value="MFS"/>
</dbReference>
<dbReference type="SUPFAM" id="SSF103473">
    <property type="entry name" value="MFS general substrate transporter"/>
    <property type="match status" value="1"/>
</dbReference>
<keyword evidence="1" id="KW-0812">Transmembrane</keyword>
<feature type="transmembrane region" description="Helical" evidence="1">
    <location>
        <begin position="294"/>
        <end position="315"/>
    </location>
</feature>
<dbReference type="PANTHER" id="PTHR23518">
    <property type="entry name" value="C-METHYLTRANSFERASE"/>
    <property type="match status" value="1"/>
</dbReference>
<dbReference type="Gene3D" id="1.20.1250.20">
    <property type="entry name" value="MFS general substrate transporter like domains"/>
    <property type="match status" value="2"/>
</dbReference>
<proteinExistence type="predicted"/>
<dbReference type="PROSITE" id="PS50850">
    <property type="entry name" value="MFS"/>
    <property type="match status" value="1"/>
</dbReference>
<dbReference type="AlphaFoldDB" id="U3TG55"/>
<sequence>MPSLYLLQTTSPLHGYSENSEPEEGWGGLNRAALAVAAYNVFRGFAVGGYMALFPMYMRSLGYSMESIGGVIAVSSLFSALVLPALGVYIDRMGPRIWVIITGILQFAGIAILIMEPGLSGLTASYLLFLLSFMAGQPSRMSFLARSIDVNSLGYIVGVTSSVFSASRLVGPAAGGYISGALGFRGAFEVLAASSLMGLLLFTLLSTRVNLREVSRPGSVLEAYLSLIKPDAGFGRFLVFIGVDRLSWSLWFQMLTAHLYNHGFSEFQAGLAVTVSGVVQTATLPLAGRLVDRLGAVLGLVVSEAVGALTALLLTDPTPIRVYIAMVSMGVSIASWVPSYNKMVAMLRGEGGTGYTQVNTVRSISGAPGPYIGGLLYDALSPMAPFAVSASLLILLALLGRRLVLKEVREVERLPGHLLTEPVKSYG</sequence>
<dbReference type="GeneID" id="17110746"/>
<organism evidence="3 4">
    <name type="scientific">Aeropyrum camini SY1 = JCM 12091</name>
    <dbReference type="NCBI Taxonomy" id="1198449"/>
    <lineage>
        <taxon>Archaea</taxon>
        <taxon>Thermoproteota</taxon>
        <taxon>Thermoprotei</taxon>
        <taxon>Desulfurococcales</taxon>
        <taxon>Desulfurococcaceae</taxon>
        <taxon>Aeropyrum</taxon>
    </lineage>
</organism>
<feature type="transmembrane region" description="Helical" evidence="1">
    <location>
        <begin position="121"/>
        <end position="138"/>
    </location>
</feature>
<accession>U3TG55</accession>
<feature type="transmembrane region" description="Helical" evidence="1">
    <location>
        <begin position="322"/>
        <end position="340"/>
    </location>
</feature>
<dbReference type="EMBL" id="AP012489">
    <property type="protein sequence ID" value="BAN91020.1"/>
    <property type="molecule type" value="Genomic_DNA"/>
</dbReference>
<feature type="transmembrane region" description="Helical" evidence="1">
    <location>
        <begin position="190"/>
        <end position="211"/>
    </location>
</feature>
<gene>
    <name evidence="3" type="ORF">ACAM_1551</name>
</gene>
<protein>
    <submittedName>
        <fullName evidence="3">MFS transporter</fullName>
    </submittedName>
</protein>
<reference evidence="3 4" key="1">
    <citation type="journal article" date="2013" name="Appl. Environ. Microbiol.">
        <title>Variation of the Virus-Related Elements within Syntenic Genomes of the Hyperthermophilic Archaeon Aeropyrum.</title>
        <authorList>
            <person name="Daifuku T."/>
            <person name="Yoshida T."/>
            <person name="Kitamura T."/>
            <person name="Kawaichi S."/>
            <person name="Inoue T."/>
            <person name="Nomura K."/>
            <person name="Yoshida Y."/>
            <person name="Kuno S."/>
            <person name="Sako Y."/>
        </authorList>
    </citation>
    <scope>NUCLEOTIDE SEQUENCE [LARGE SCALE GENOMIC DNA]</scope>
    <source>
        <strain evidence="3 4">SY1</strain>
    </source>
</reference>
<dbReference type="Proteomes" id="UP000016887">
    <property type="component" value="Chromosome"/>
</dbReference>
<feature type="transmembrane region" description="Helical" evidence="1">
    <location>
        <begin position="379"/>
        <end position="399"/>
    </location>
</feature>
<dbReference type="eggNOG" id="arCOG00130">
    <property type="taxonomic scope" value="Archaea"/>
</dbReference>
<dbReference type="KEGG" id="acj:ACAM_1551"/>